<evidence type="ECO:0000256" key="2">
    <source>
        <dbReference type="SAM" id="MobiDB-lite"/>
    </source>
</evidence>
<comment type="caution">
    <text evidence="4">The sequence shown here is derived from an EMBL/GenBank/DDBJ whole genome shotgun (WGS) entry which is preliminary data.</text>
</comment>
<evidence type="ECO:0000313" key="4">
    <source>
        <dbReference type="EMBL" id="KAL3767987.1"/>
    </source>
</evidence>
<evidence type="ECO:0000256" key="3">
    <source>
        <dbReference type="SAM" id="Phobius"/>
    </source>
</evidence>
<organism evidence="4 5">
    <name type="scientific">Discostella pseudostelligera</name>
    <dbReference type="NCBI Taxonomy" id="259834"/>
    <lineage>
        <taxon>Eukaryota</taxon>
        <taxon>Sar</taxon>
        <taxon>Stramenopiles</taxon>
        <taxon>Ochrophyta</taxon>
        <taxon>Bacillariophyta</taxon>
        <taxon>Coscinodiscophyceae</taxon>
        <taxon>Thalassiosirophycidae</taxon>
        <taxon>Stephanodiscales</taxon>
        <taxon>Stephanodiscaceae</taxon>
        <taxon>Discostella</taxon>
    </lineage>
</organism>
<feature type="region of interest" description="Disordered" evidence="2">
    <location>
        <begin position="307"/>
        <end position="333"/>
    </location>
</feature>
<feature type="coiled-coil region" evidence="1">
    <location>
        <begin position="142"/>
        <end position="176"/>
    </location>
</feature>
<keyword evidence="5" id="KW-1185">Reference proteome</keyword>
<keyword evidence="3" id="KW-1133">Transmembrane helix</keyword>
<sequence length="333" mass="36521">MMIIRHAATFIGGRGAQSCRTVLPVISASSASASVSKGGGVRRGLVAPSLKLKGPPALGPTTKNARQQFFSSSPKDKRLEAIEKSEQLHAELKEMIAAQKARQSEELQRPIGSNFLSFLKASKPEIVNIFFAFVCVLLAYQIHAMRAGIRKLQAEASDKEEEIARLRSILAKLVDSGEGVTDANNNTFSVRLANQCAEVVKRIFYESEKRVGYSWILGKKLASGDALEVENLIDQLQPVILSEMQSIVGDAAFTPEEIKERRVAALKRIQSDSSLDVSTQQSNGAGKRDAQMTDLMEILEDVHRHKIPDAQNAKSDEDGNDSSKVVRRTRYAI</sequence>
<dbReference type="AlphaFoldDB" id="A0ABD3MX67"/>
<feature type="transmembrane region" description="Helical" evidence="3">
    <location>
        <begin position="126"/>
        <end position="143"/>
    </location>
</feature>
<reference evidence="4 5" key="1">
    <citation type="submission" date="2024-10" db="EMBL/GenBank/DDBJ databases">
        <title>Updated reference genomes for cyclostephanoid diatoms.</title>
        <authorList>
            <person name="Roberts W.R."/>
            <person name="Alverson A.J."/>
        </authorList>
    </citation>
    <scope>NUCLEOTIDE SEQUENCE [LARGE SCALE GENOMIC DNA]</scope>
    <source>
        <strain evidence="4 5">AJA232-27</strain>
    </source>
</reference>
<evidence type="ECO:0000256" key="1">
    <source>
        <dbReference type="SAM" id="Coils"/>
    </source>
</evidence>
<dbReference type="EMBL" id="JALLBG020000070">
    <property type="protein sequence ID" value="KAL3767987.1"/>
    <property type="molecule type" value="Genomic_DNA"/>
</dbReference>
<keyword evidence="3" id="KW-0812">Transmembrane</keyword>
<dbReference type="Proteomes" id="UP001530293">
    <property type="component" value="Unassembled WGS sequence"/>
</dbReference>
<proteinExistence type="predicted"/>
<keyword evidence="3" id="KW-0472">Membrane</keyword>
<gene>
    <name evidence="4" type="ORF">ACHAWU_005445</name>
</gene>
<name>A0ABD3MX67_9STRA</name>
<evidence type="ECO:0000313" key="5">
    <source>
        <dbReference type="Proteomes" id="UP001530293"/>
    </source>
</evidence>
<accession>A0ABD3MX67</accession>
<protein>
    <submittedName>
        <fullName evidence="4">Uncharacterized protein</fullName>
    </submittedName>
</protein>
<keyword evidence="1" id="KW-0175">Coiled coil</keyword>